<name>A0AAX3FL63_ACTEU</name>
<reference evidence="1 2" key="1">
    <citation type="submission" date="2018-12" db="EMBL/GenBank/DDBJ databases">
        <authorList>
            <consortium name="Pathogen Informatics"/>
        </authorList>
    </citation>
    <scope>NUCLEOTIDE SEQUENCE [LARGE SCALE GENOMIC DNA]</scope>
    <source>
        <strain evidence="1 2">NCTC8529</strain>
    </source>
</reference>
<dbReference type="Pfam" id="PF26541">
    <property type="entry name" value="MafI2"/>
    <property type="match status" value="1"/>
</dbReference>
<dbReference type="EMBL" id="LR134310">
    <property type="protein sequence ID" value="VEE90058.1"/>
    <property type="molecule type" value="Genomic_DNA"/>
</dbReference>
<accession>A0AAX3FL63</accession>
<organism evidence="1 2">
    <name type="scientific">Actinobacillus equuli</name>
    <dbReference type="NCBI Taxonomy" id="718"/>
    <lineage>
        <taxon>Bacteria</taxon>
        <taxon>Pseudomonadati</taxon>
        <taxon>Pseudomonadota</taxon>
        <taxon>Gammaproteobacteria</taxon>
        <taxon>Pasteurellales</taxon>
        <taxon>Pasteurellaceae</taxon>
        <taxon>Actinobacillus</taxon>
    </lineage>
</organism>
<protein>
    <submittedName>
        <fullName evidence="1">Uncharacterized protein</fullName>
    </submittedName>
</protein>
<sequence length="98" mass="11414">MVDNDIIRLRISIQNALIGRITKDIRGIYIKIVDNNIILDVVVDGSANDWSEVIYEVGAEVIADFDEGYNIYEKLIRVDYPNKLCFKDHICVYKRYED</sequence>
<proteinExistence type="predicted"/>
<evidence type="ECO:0000313" key="1">
    <source>
        <dbReference type="EMBL" id="VEE90058.1"/>
    </source>
</evidence>
<dbReference type="RefSeq" id="WP_039197600.1">
    <property type="nucleotide sequence ID" value="NZ_LR134310.1"/>
</dbReference>
<dbReference type="GeneID" id="92743224"/>
<evidence type="ECO:0000313" key="2">
    <source>
        <dbReference type="Proteomes" id="UP000268529"/>
    </source>
</evidence>
<gene>
    <name evidence="1" type="ORF">NCTC8529_00605</name>
</gene>
<dbReference type="InterPro" id="IPR058702">
    <property type="entry name" value="MafI2-like"/>
</dbReference>
<dbReference type="Proteomes" id="UP000268529">
    <property type="component" value="Chromosome"/>
</dbReference>
<dbReference type="AlphaFoldDB" id="A0AAX3FL63"/>